<dbReference type="EC" id="2.1.1.137" evidence="4"/>
<dbReference type="PANTHER" id="PTHR43675">
    <property type="entry name" value="ARSENITE METHYLTRANSFERASE"/>
    <property type="match status" value="1"/>
</dbReference>
<dbReference type="GO" id="GO:0032259">
    <property type="term" value="P:methylation"/>
    <property type="evidence" value="ECO:0007669"/>
    <property type="project" value="UniProtKB-KW"/>
</dbReference>
<accession>A0AA86PFP4</accession>
<keyword evidence="1" id="KW-0808">Transferase</keyword>
<keyword evidence="2" id="KW-0949">S-adenosyl-L-methionine</keyword>
<dbReference type="InterPro" id="IPR029063">
    <property type="entry name" value="SAM-dependent_MTases_sf"/>
</dbReference>
<proteinExistence type="inferred from homology"/>
<evidence type="ECO:0000313" key="10">
    <source>
        <dbReference type="EMBL" id="CAI9938116.1"/>
    </source>
</evidence>
<comment type="catalytic activity">
    <reaction evidence="7">
        <text>arsenic triglutathione + 2 [thioredoxin]-dithiol + 2 S-adenosyl-L-methionine + H2O = dimethylarsinous acid + 2 [thioredoxin]-disulfide + 3 glutathione + 2 S-adenosyl-L-homocysteine + 2 H(+)</text>
        <dbReference type="Rhea" id="RHEA:69464"/>
        <dbReference type="Rhea" id="RHEA-COMP:10698"/>
        <dbReference type="Rhea" id="RHEA-COMP:10700"/>
        <dbReference type="ChEBI" id="CHEBI:15377"/>
        <dbReference type="ChEBI" id="CHEBI:15378"/>
        <dbReference type="ChEBI" id="CHEBI:23808"/>
        <dbReference type="ChEBI" id="CHEBI:29950"/>
        <dbReference type="ChEBI" id="CHEBI:50058"/>
        <dbReference type="ChEBI" id="CHEBI:57856"/>
        <dbReference type="ChEBI" id="CHEBI:57925"/>
        <dbReference type="ChEBI" id="CHEBI:59789"/>
        <dbReference type="ChEBI" id="CHEBI:183640"/>
        <dbReference type="EC" id="2.1.1.137"/>
    </reaction>
</comment>
<evidence type="ECO:0000256" key="1">
    <source>
        <dbReference type="ARBA" id="ARBA00022679"/>
    </source>
</evidence>
<evidence type="ECO:0000256" key="7">
    <source>
        <dbReference type="ARBA" id="ARBA00047943"/>
    </source>
</evidence>
<dbReference type="GO" id="GO:0030791">
    <property type="term" value="F:arsenite methyltransferase activity"/>
    <property type="evidence" value="ECO:0007669"/>
    <property type="project" value="UniProtKB-EC"/>
</dbReference>
<comment type="caution">
    <text evidence="10">The sequence shown here is derived from an EMBL/GenBank/DDBJ whole genome shotgun (WGS) entry which is preliminary data.</text>
</comment>
<evidence type="ECO:0000256" key="5">
    <source>
        <dbReference type="ARBA" id="ARBA00034545"/>
    </source>
</evidence>
<comment type="catalytic activity">
    <reaction evidence="6">
        <text>arsenic triglutathione + [thioredoxin]-dithiol + S-adenosyl-L-methionine + 2 H2O = methylarsonous acid + [thioredoxin]-disulfide + 3 glutathione + S-adenosyl-L-homocysteine + H(+)</text>
        <dbReference type="Rhea" id="RHEA:69460"/>
        <dbReference type="Rhea" id="RHEA-COMP:10698"/>
        <dbReference type="Rhea" id="RHEA-COMP:10700"/>
        <dbReference type="ChEBI" id="CHEBI:15377"/>
        <dbReference type="ChEBI" id="CHEBI:15378"/>
        <dbReference type="ChEBI" id="CHEBI:17826"/>
        <dbReference type="ChEBI" id="CHEBI:29950"/>
        <dbReference type="ChEBI" id="CHEBI:50058"/>
        <dbReference type="ChEBI" id="CHEBI:57856"/>
        <dbReference type="ChEBI" id="CHEBI:57925"/>
        <dbReference type="ChEBI" id="CHEBI:59789"/>
        <dbReference type="ChEBI" id="CHEBI:183640"/>
        <dbReference type="EC" id="2.1.1.137"/>
    </reaction>
</comment>
<name>A0AA86PFP4_9EUKA</name>
<evidence type="ECO:0000256" key="6">
    <source>
        <dbReference type="ARBA" id="ARBA00047941"/>
    </source>
</evidence>
<dbReference type="Pfam" id="PF13847">
    <property type="entry name" value="Methyltransf_31"/>
    <property type="match status" value="1"/>
</dbReference>
<dbReference type="EMBL" id="CATOUU010000654">
    <property type="protein sequence ID" value="CAI9938116.1"/>
    <property type="molecule type" value="Genomic_DNA"/>
</dbReference>
<dbReference type="NCBIfam" id="NF008823">
    <property type="entry name" value="PRK11873.1"/>
    <property type="match status" value="1"/>
</dbReference>
<dbReference type="SUPFAM" id="SSF53335">
    <property type="entry name" value="S-adenosyl-L-methionine-dependent methyltransferases"/>
    <property type="match status" value="1"/>
</dbReference>
<organism evidence="10">
    <name type="scientific">Hexamita inflata</name>
    <dbReference type="NCBI Taxonomy" id="28002"/>
    <lineage>
        <taxon>Eukaryota</taxon>
        <taxon>Metamonada</taxon>
        <taxon>Diplomonadida</taxon>
        <taxon>Hexamitidae</taxon>
        <taxon>Hexamitinae</taxon>
        <taxon>Hexamita</taxon>
    </lineage>
</organism>
<dbReference type="PANTHER" id="PTHR43675:SF8">
    <property type="entry name" value="ARSENITE METHYLTRANSFERASE"/>
    <property type="match status" value="1"/>
</dbReference>
<evidence type="ECO:0000313" key="13">
    <source>
        <dbReference type="Proteomes" id="UP001642409"/>
    </source>
</evidence>
<comment type="similarity">
    <text evidence="3">Belongs to the methyltransferase superfamily. Arsenite methyltransferase family.</text>
</comment>
<dbReference type="EMBL" id="CAXDID020000025">
    <property type="protein sequence ID" value="CAL5990255.1"/>
    <property type="molecule type" value="Genomic_DNA"/>
</dbReference>
<feature type="domain" description="Methyltransferase" evidence="9">
    <location>
        <begin position="86"/>
        <end position="234"/>
    </location>
</feature>
<dbReference type="AlphaFoldDB" id="A0AA86PFP4"/>
<comment type="catalytic activity">
    <reaction evidence="8">
        <text>arsenic triglutathione + 3 [thioredoxin]-dithiol + 3 S-adenosyl-L-methionine = trimethylarsine + 3 [thioredoxin]-disulfide + 3 glutathione + 3 S-adenosyl-L-homocysteine + 3 H(+)</text>
        <dbReference type="Rhea" id="RHEA:69432"/>
        <dbReference type="Rhea" id="RHEA-COMP:10698"/>
        <dbReference type="Rhea" id="RHEA-COMP:10700"/>
        <dbReference type="ChEBI" id="CHEBI:15378"/>
        <dbReference type="ChEBI" id="CHEBI:27130"/>
        <dbReference type="ChEBI" id="CHEBI:29950"/>
        <dbReference type="ChEBI" id="CHEBI:50058"/>
        <dbReference type="ChEBI" id="CHEBI:57856"/>
        <dbReference type="ChEBI" id="CHEBI:57925"/>
        <dbReference type="ChEBI" id="CHEBI:59789"/>
        <dbReference type="ChEBI" id="CHEBI:183640"/>
        <dbReference type="EC" id="2.1.1.137"/>
    </reaction>
</comment>
<reference evidence="10" key="1">
    <citation type="submission" date="2023-06" db="EMBL/GenBank/DDBJ databases">
        <authorList>
            <person name="Kurt Z."/>
        </authorList>
    </citation>
    <scope>NUCLEOTIDE SEQUENCE</scope>
</reference>
<dbReference type="InterPro" id="IPR025714">
    <property type="entry name" value="Methyltranfer_dom"/>
</dbReference>
<keyword evidence="10" id="KW-0489">Methyltransferase</keyword>
<reference evidence="11 13" key="2">
    <citation type="submission" date="2024-07" db="EMBL/GenBank/DDBJ databases">
        <authorList>
            <person name="Akdeniz Z."/>
        </authorList>
    </citation>
    <scope>NUCLEOTIDE SEQUENCE [LARGE SCALE GENOMIC DNA]</scope>
</reference>
<sequence>MSCGDNCCECNCQPEEEVRTQVREGYSKIATQTCCGTGVSCCGSAPQAADQLAQTLGYSVEYLKMLPEGTNMGLSCGNPSAVAALKEGEVVLDLGSGGGMDVFIAGLKVGQTGRAIGVDMTSAMIDKARKNAKIFTERSGLSNVEFRLGEIEHLPCADSSVDVIISNCVLNLSQNKEQVWREIFRVLKPNGRVAISDMALLKLLPPQVKSIVNALCGCVTGAVLLEETQKLVEKVGLINVVLKQKPEYVAAMTSFKDPLYKEVINYLPKDAQASDYLTSVEVQATKPK</sequence>
<gene>
    <name evidence="11" type="ORF">HINF_LOCUS11251</name>
    <name evidence="12" type="ORF">HINF_LOCUS18792</name>
    <name evidence="10" type="ORF">HINF_LOCUS25761</name>
</gene>
<evidence type="ECO:0000313" key="11">
    <source>
        <dbReference type="EMBL" id="CAL5990255.1"/>
    </source>
</evidence>
<dbReference type="InterPro" id="IPR026669">
    <property type="entry name" value="Arsenite_MeTrfase-like"/>
</dbReference>
<dbReference type="EMBL" id="CAXDID020000048">
    <property type="protein sequence ID" value="CAL6004238.1"/>
    <property type="molecule type" value="Genomic_DNA"/>
</dbReference>
<dbReference type="CDD" id="cd02440">
    <property type="entry name" value="AdoMet_MTases"/>
    <property type="match status" value="1"/>
</dbReference>
<dbReference type="Gene3D" id="3.40.50.150">
    <property type="entry name" value="Vaccinia Virus protein VP39"/>
    <property type="match status" value="1"/>
</dbReference>
<evidence type="ECO:0000259" key="9">
    <source>
        <dbReference type="Pfam" id="PF13847"/>
    </source>
</evidence>
<evidence type="ECO:0000256" key="8">
    <source>
        <dbReference type="ARBA" id="ARBA00048428"/>
    </source>
</evidence>
<evidence type="ECO:0000313" key="12">
    <source>
        <dbReference type="EMBL" id="CAL6004238.1"/>
    </source>
</evidence>
<dbReference type="Proteomes" id="UP001642409">
    <property type="component" value="Unassembled WGS sequence"/>
</dbReference>
<evidence type="ECO:0000256" key="4">
    <source>
        <dbReference type="ARBA" id="ARBA00034521"/>
    </source>
</evidence>
<protein>
    <recommendedName>
        <fullName evidence="5">Arsenite methyltransferase</fullName>
        <ecNumber evidence="4">2.1.1.137</ecNumber>
    </recommendedName>
</protein>
<keyword evidence="13" id="KW-1185">Reference proteome</keyword>
<evidence type="ECO:0000256" key="3">
    <source>
        <dbReference type="ARBA" id="ARBA00034487"/>
    </source>
</evidence>
<evidence type="ECO:0000256" key="2">
    <source>
        <dbReference type="ARBA" id="ARBA00022691"/>
    </source>
</evidence>